<feature type="transmembrane region" description="Helical" evidence="5">
    <location>
        <begin position="28"/>
        <end position="46"/>
    </location>
</feature>
<evidence type="ECO:0000313" key="6">
    <source>
        <dbReference type="EMBL" id="KCZ61227.1"/>
    </source>
</evidence>
<protein>
    <recommendedName>
        <fullName evidence="8">Disulfide bond formation protein B</fullName>
    </recommendedName>
</protein>
<gene>
    <name evidence="6" type="ORF">HY30_02480</name>
</gene>
<dbReference type="InterPro" id="IPR023380">
    <property type="entry name" value="DsbB-like_sf"/>
</dbReference>
<keyword evidence="3 5" id="KW-1133">Transmembrane helix</keyword>
<comment type="caution">
    <text evidence="6">The sequence shown here is derived from an EMBL/GenBank/DDBJ whole genome shotgun (WGS) entry which is preliminary data.</text>
</comment>
<dbReference type="SUPFAM" id="SSF158442">
    <property type="entry name" value="DsbB-like"/>
    <property type="match status" value="1"/>
</dbReference>
<keyword evidence="4 5" id="KW-0472">Membrane</keyword>
<feature type="transmembrane region" description="Helical" evidence="5">
    <location>
        <begin position="66"/>
        <end position="83"/>
    </location>
</feature>
<dbReference type="PATRIC" id="fig|1280947.3.peg.490"/>
<proteinExistence type="predicted"/>
<dbReference type="InterPro" id="IPR003752">
    <property type="entry name" value="DiS_bond_form_DsbB/BdbC"/>
</dbReference>
<dbReference type="STRING" id="1280947.HY30_02480"/>
<comment type="subcellular location">
    <subcellularLocation>
        <location evidence="1">Membrane</location>
        <topology evidence="1">Multi-pass membrane protein</topology>
    </subcellularLocation>
</comment>
<evidence type="ECO:0008006" key="8">
    <source>
        <dbReference type="Google" id="ProtNLM"/>
    </source>
</evidence>
<evidence type="ECO:0000256" key="1">
    <source>
        <dbReference type="ARBA" id="ARBA00004141"/>
    </source>
</evidence>
<dbReference type="Proteomes" id="UP000027190">
    <property type="component" value="Unassembled WGS sequence"/>
</dbReference>
<keyword evidence="7" id="KW-1185">Reference proteome</keyword>
<accession>A0A062UTX3</accession>
<name>A0A062UTX3_9PROT</name>
<dbReference type="eggNOG" id="COG1495">
    <property type="taxonomic scope" value="Bacteria"/>
</dbReference>
<evidence type="ECO:0000256" key="4">
    <source>
        <dbReference type="ARBA" id="ARBA00023136"/>
    </source>
</evidence>
<dbReference type="PIRSF" id="PIRSF033913">
    <property type="entry name" value="S-S_format_DsbB"/>
    <property type="match status" value="1"/>
</dbReference>
<organism evidence="6 7">
    <name type="scientific">Hyphomonas chukchiensis</name>
    <dbReference type="NCBI Taxonomy" id="1280947"/>
    <lineage>
        <taxon>Bacteria</taxon>
        <taxon>Pseudomonadati</taxon>
        <taxon>Pseudomonadota</taxon>
        <taxon>Alphaproteobacteria</taxon>
        <taxon>Hyphomonadales</taxon>
        <taxon>Hyphomonadaceae</taxon>
        <taxon>Hyphomonas</taxon>
    </lineage>
</organism>
<dbReference type="GO" id="GO:0006457">
    <property type="term" value="P:protein folding"/>
    <property type="evidence" value="ECO:0007669"/>
    <property type="project" value="InterPro"/>
</dbReference>
<dbReference type="EMBL" id="AWFG01000001">
    <property type="protein sequence ID" value="KCZ61227.1"/>
    <property type="molecule type" value="Genomic_DNA"/>
</dbReference>
<evidence type="ECO:0000256" key="5">
    <source>
        <dbReference type="SAM" id="Phobius"/>
    </source>
</evidence>
<reference evidence="6 7" key="1">
    <citation type="journal article" date="2014" name="Antonie Van Leeuwenhoek">
        <title>Hyphomonas beringensis sp. nov. and Hyphomonas chukchiensis sp. nov., isolated from surface seawater of the Bering Sea and Chukchi Sea.</title>
        <authorList>
            <person name="Li C."/>
            <person name="Lai Q."/>
            <person name="Li G."/>
            <person name="Dong C."/>
            <person name="Wang J."/>
            <person name="Liao Y."/>
            <person name="Shao Z."/>
        </authorList>
    </citation>
    <scope>NUCLEOTIDE SEQUENCE [LARGE SCALE GENOMIC DNA]</scope>
    <source>
        <strain evidence="6 7">BH-BN04-4</strain>
    </source>
</reference>
<dbReference type="RefSeq" id="WP_241765619.1">
    <property type="nucleotide sequence ID" value="NZ_AWFG01000001.1"/>
</dbReference>
<dbReference type="GO" id="GO:0016020">
    <property type="term" value="C:membrane"/>
    <property type="evidence" value="ECO:0007669"/>
    <property type="project" value="UniProtKB-SubCell"/>
</dbReference>
<evidence type="ECO:0000313" key="7">
    <source>
        <dbReference type="Proteomes" id="UP000027190"/>
    </source>
</evidence>
<feature type="transmembrane region" description="Helical" evidence="5">
    <location>
        <begin position="90"/>
        <end position="112"/>
    </location>
</feature>
<dbReference type="GO" id="GO:0015035">
    <property type="term" value="F:protein-disulfide reductase activity"/>
    <property type="evidence" value="ECO:0007669"/>
    <property type="project" value="InterPro"/>
</dbReference>
<feature type="transmembrane region" description="Helical" evidence="5">
    <location>
        <begin position="161"/>
        <end position="183"/>
    </location>
</feature>
<evidence type="ECO:0000256" key="3">
    <source>
        <dbReference type="ARBA" id="ARBA00022989"/>
    </source>
</evidence>
<dbReference type="Gene3D" id="1.20.1550.10">
    <property type="entry name" value="DsbB-like"/>
    <property type="match status" value="1"/>
</dbReference>
<evidence type="ECO:0000256" key="2">
    <source>
        <dbReference type="ARBA" id="ARBA00022692"/>
    </source>
</evidence>
<keyword evidence="2 5" id="KW-0812">Transmembrane</keyword>
<dbReference type="Pfam" id="PF02600">
    <property type="entry name" value="DsbB"/>
    <property type="match status" value="1"/>
</dbReference>
<dbReference type="InterPro" id="IPR024199">
    <property type="entry name" value="Uncharacterised_DsbB"/>
</dbReference>
<sequence>MTLRRIVGAGKGGVSGEMLKLQMLLRDWTWPVAALVISALMIAIAHGFQTFGGLAPCPLCLRQREVYWALIAMTITGLAIWRWQPKRRFLVALNVLIGLVFGVGAVVAAYHAGVEWKMFPPPAGCAAAAAVDPFAIKDLNQNFHVADCTAAPFYILGLSMAGWNGVVSLILSALSFVAAAATVRR</sequence>
<dbReference type="AlphaFoldDB" id="A0A062UTX3"/>